<keyword evidence="2" id="KW-0812">Transmembrane</keyword>
<reference evidence="5" key="2">
    <citation type="submission" date="2025-09" db="UniProtKB">
        <authorList>
            <consortium name="Ensembl"/>
        </authorList>
    </citation>
    <scope>IDENTIFICATION</scope>
</reference>
<dbReference type="GO" id="GO:0043005">
    <property type="term" value="C:neuron projection"/>
    <property type="evidence" value="ECO:0007669"/>
    <property type="project" value="TreeGrafter"/>
</dbReference>
<feature type="region of interest" description="Disordered" evidence="1">
    <location>
        <begin position="34"/>
        <end position="72"/>
    </location>
</feature>
<feature type="chain" id="PRO_5034028379" description="Resistance to inhibitors of cholinesterase protein 3 N-terminal domain-containing protein" evidence="3">
    <location>
        <begin position="29"/>
        <end position="329"/>
    </location>
</feature>
<dbReference type="GO" id="GO:0045202">
    <property type="term" value="C:synapse"/>
    <property type="evidence" value="ECO:0007669"/>
    <property type="project" value="GOC"/>
</dbReference>
<evidence type="ECO:0000256" key="1">
    <source>
        <dbReference type="SAM" id="MobiDB-lite"/>
    </source>
</evidence>
<feature type="compositionally biased region" description="Basic and acidic residues" evidence="1">
    <location>
        <begin position="129"/>
        <end position="144"/>
    </location>
</feature>
<dbReference type="Ensembl" id="ENSCPBT00000030002.1">
    <property type="protein sequence ID" value="ENSCPBP00000025473.1"/>
    <property type="gene ID" value="ENSCPBG00000018110.1"/>
</dbReference>
<dbReference type="Proteomes" id="UP000694380">
    <property type="component" value="Unplaced"/>
</dbReference>
<evidence type="ECO:0000259" key="4">
    <source>
        <dbReference type="Pfam" id="PF15361"/>
    </source>
</evidence>
<proteinExistence type="predicted"/>
<evidence type="ECO:0000256" key="3">
    <source>
        <dbReference type="SAM" id="SignalP"/>
    </source>
</evidence>
<dbReference type="AlphaFoldDB" id="A0A8C3HYS1"/>
<dbReference type="GO" id="GO:0034394">
    <property type="term" value="P:protein localization to cell surface"/>
    <property type="evidence" value="ECO:0007669"/>
    <property type="project" value="TreeGrafter"/>
</dbReference>
<dbReference type="InterPro" id="IPR026160">
    <property type="entry name" value="Ric3"/>
</dbReference>
<evidence type="ECO:0000313" key="6">
    <source>
        <dbReference type="Proteomes" id="UP000694380"/>
    </source>
</evidence>
<dbReference type="InterPro" id="IPR032763">
    <property type="entry name" value="RIC3_N"/>
</dbReference>
<dbReference type="PANTHER" id="PTHR21723">
    <property type="entry name" value="RESISTANCE TO INHIBITORS OF CHOLINESTERASE PROTEIN 3 RIC3"/>
    <property type="match status" value="1"/>
</dbReference>
<name>A0A8C3HYS1_CHRPI</name>
<feature type="compositionally biased region" description="Polar residues" evidence="1">
    <location>
        <begin position="61"/>
        <end position="72"/>
    </location>
</feature>
<accession>A0A8C3HYS1</accession>
<keyword evidence="3" id="KW-0732">Signal</keyword>
<evidence type="ECO:0000313" key="5">
    <source>
        <dbReference type="Ensembl" id="ENSCPBP00000025473.1"/>
    </source>
</evidence>
<feature type="region of interest" description="Disordered" evidence="1">
    <location>
        <begin position="275"/>
        <end position="329"/>
    </location>
</feature>
<reference evidence="5" key="1">
    <citation type="submission" date="2025-08" db="UniProtKB">
        <authorList>
            <consortium name="Ensembl"/>
        </authorList>
    </citation>
    <scope>IDENTIFICATION</scope>
</reference>
<dbReference type="GO" id="GO:0007271">
    <property type="term" value="P:synaptic transmission, cholinergic"/>
    <property type="evidence" value="ECO:0007669"/>
    <property type="project" value="TreeGrafter"/>
</dbReference>
<feature type="transmembrane region" description="Helical" evidence="2">
    <location>
        <begin position="99"/>
        <end position="120"/>
    </location>
</feature>
<dbReference type="PANTHER" id="PTHR21723:SF2">
    <property type="entry name" value="RESISTANCE TO INHIBITORS OF CHOLINESTERASE PROTEIN 3 N-TERMINAL DOMAIN-CONTAINING PROTEIN"/>
    <property type="match status" value="1"/>
</dbReference>
<dbReference type="Pfam" id="PF15361">
    <property type="entry name" value="RIC3"/>
    <property type="match status" value="1"/>
</dbReference>
<evidence type="ECO:0000256" key="2">
    <source>
        <dbReference type="SAM" id="Phobius"/>
    </source>
</evidence>
<feature type="domain" description="Resistance to inhibitors of cholinesterase protein 3 N-terminal" evidence="4">
    <location>
        <begin position="16"/>
        <end position="167"/>
    </location>
</feature>
<organism evidence="5 6">
    <name type="scientific">Chrysemys picta bellii</name>
    <name type="common">Western painted turtle</name>
    <name type="synonym">Emys bellii</name>
    <dbReference type="NCBI Taxonomy" id="8478"/>
    <lineage>
        <taxon>Eukaryota</taxon>
        <taxon>Metazoa</taxon>
        <taxon>Chordata</taxon>
        <taxon>Craniata</taxon>
        <taxon>Vertebrata</taxon>
        <taxon>Euteleostomi</taxon>
        <taxon>Archelosauria</taxon>
        <taxon>Testudinata</taxon>
        <taxon>Testudines</taxon>
        <taxon>Cryptodira</taxon>
        <taxon>Durocryptodira</taxon>
        <taxon>Testudinoidea</taxon>
        <taxon>Emydidae</taxon>
        <taxon>Chrysemys</taxon>
    </lineage>
</organism>
<keyword evidence="2" id="KW-0472">Membrane</keyword>
<feature type="compositionally biased region" description="Polar residues" evidence="1">
    <location>
        <begin position="298"/>
        <end position="323"/>
    </location>
</feature>
<feature type="region of interest" description="Disordered" evidence="1">
    <location>
        <begin position="125"/>
        <end position="144"/>
    </location>
</feature>
<keyword evidence="2" id="KW-1133">Transmembrane helix</keyword>
<keyword evidence="6" id="KW-1185">Reference proteome</keyword>
<feature type="signal peptide" evidence="3">
    <location>
        <begin position="1"/>
        <end position="28"/>
    </location>
</feature>
<dbReference type="GO" id="GO:0043025">
    <property type="term" value="C:neuronal cell body"/>
    <property type="evidence" value="ECO:0007669"/>
    <property type="project" value="TreeGrafter"/>
</dbReference>
<sequence>MAVSALQQGMVSVVLLLCLFVAVPRLFGGGGGAGRALRGGKAGPGRYDPPPTGASGRVHQSHLNSGSSESKTYQSFQQMRNVMEKDRKSERTRGSGKDLAFTLMPLYAIGVGVFAAYKFLKMKSQEGSSSKKEKNTAEDKAKETEHQLLELEQHLAQTEKILNSLLTQLDPLSNCVNALACEQKDEIMTQLQSIRQLMKESGLDKSEMKLKVYCEVHSQICMDLEVKGVAASPRRQAELSSRGKKLSQGWKPNIQATHGLRPAEVPCLDLGKLGSSDEEDGDSYIPYSKRFPRIGPPDSSSTVSWGSPLQTPYAQHHQTQQVSLPLLIS</sequence>
<dbReference type="GeneTree" id="ENSGT00440000034107"/>
<protein>
    <recommendedName>
        <fullName evidence="4">Resistance to inhibitors of cholinesterase protein 3 N-terminal domain-containing protein</fullName>
    </recommendedName>
</protein>